<feature type="non-terminal residue" evidence="6">
    <location>
        <position position="295"/>
    </location>
</feature>
<accession>A0AA88UPC6</accession>
<dbReference type="EMBL" id="JAVXUO010000737">
    <property type="protein sequence ID" value="KAK2989476.1"/>
    <property type="molecule type" value="Genomic_DNA"/>
</dbReference>
<feature type="domain" description="NAC" evidence="5">
    <location>
        <begin position="30"/>
        <end position="176"/>
    </location>
</feature>
<dbReference type="InterPro" id="IPR003441">
    <property type="entry name" value="NAC-dom"/>
</dbReference>
<sequence length="295" mass="33022">MPDKVKTVSEMMVKITSTRDMGLRDIGATLPPGFRFYPSDEELVCHYLYKKVSNQEVLKGTLVEIDLHTCEPWQLPEVAKLNSTEWYFFSFRDRKYSTGYRTNRATTSGYWKATGKDRTVLDPRSRAVVGMRKTLVFYKNRAPNGIKTGWIMHEFRLENPHTPPKEDWVLCRVFHKSKGEGNNELSPENVFESTAGATSPTLASSPALTDQITNLACGCHHFTSFSQSPPPTQNNDPGSNLLDLSAGNPNFLQLSHDANGAGNDYGFLFDMSIEGSSMGDGNLEEMIFDDDENGL</sequence>
<dbReference type="PANTHER" id="PTHR31744">
    <property type="entry name" value="PROTEIN CUP-SHAPED COTYLEDON 2-RELATED"/>
    <property type="match status" value="1"/>
</dbReference>
<reference evidence="6" key="1">
    <citation type="submission" date="2022-12" db="EMBL/GenBank/DDBJ databases">
        <title>Draft genome assemblies for two species of Escallonia (Escalloniales).</title>
        <authorList>
            <person name="Chanderbali A."/>
            <person name="Dervinis C."/>
            <person name="Anghel I."/>
            <person name="Soltis D."/>
            <person name="Soltis P."/>
            <person name="Zapata F."/>
        </authorList>
    </citation>
    <scope>NUCLEOTIDE SEQUENCE</scope>
    <source>
        <strain evidence="6">UCBG92.1500</strain>
        <tissue evidence="6">Leaf</tissue>
    </source>
</reference>
<evidence type="ECO:0000259" key="5">
    <source>
        <dbReference type="PROSITE" id="PS51005"/>
    </source>
</evidence>
<evidence type="ECO:0000313" key="7">
    <source>
        <dbReference type="Proteomes" id="UP001187471"/>
    </source>
</evidence>
<organism evidence="6 7">
    <name type="scientific">Escallonia rubra</name>
    <dbReference type="NCBI Taxonomy" id="112253"/>
    <lineage>
        <taxon>Eukaryota</taxon>
        <taxon>Viridiplantae</taxon>
        <taxon>Streptophyta</taxon>
        <taxon>Embryophyta</taxon>
        <taxon>Tracheophyta</taxon>
        <taxon>Spermatophyta</taxon>
        <taxon>Magnoliopsida</taxon>
        <taxon>eudicotyledons</taxon>
        <taxon>Gunneridae</taxon>
        <taxon>Pentapetalae</taxon>
        <taxon>asterids</taxon>
        <taxon>campanulids</taxon>
        <taxon>Escalloniales</taxon>
        <taxon>Escalloniaceae</taxon>
        <taxon>Escallonia</taxon>
    </lineage>
</organism>
<comment type="caution">
    <text evidence="6">The sequence shown here is derived from an EMBL/GenBank/DDBJ whole genome shotgun (WGS) entry which is preliminary data.</text>
</comment>
<keyword evidence="3" id="KW-0804">Transcription</keyword>
<evidence type="ECO:0000256" key="3">
    <source>
        <dbReference type="ARBA" id="ARBA00023163"/>
    </source>
</evidence>
<dbReference type="Gene3D" id="2.170.150.80">
    <property type="entry name" value="NAC domain"/>
    <property type="match status" value="1"/>
</dbReference>
<dbReference type="InterPro" id="IPR036093">
    <property type="entry name" value="NAC_dom_sf"/>
</dbReference>
<dbReference type="Proteomes" id="UP001187471">
    <property type="component" value="Unassembled WGS sequence"/>
</dbReference>
<proteinExistence type="predicted"/>
<evidence type="ECO:0000256" key="1">
    <source>
        <dbReference type="ARBA" id="ARBA00023015"/>
    </source>
</evidence>
<keyword evidence="2" id="KW-0238">DNA-binding</keyword>
<dbReference type="GO" id="GO:0003677">
    <property type="term" value="F:DNA binding"/>
    <property type="evidence" value="ECO:0007669"/>
    <property type="project" value="UniProtKB-KW"/>
</dbReference>
<keyword evidence="7" id="KW-1185">Reference proteome</keyword>
<gene>
    <name evidence="6" type="ORF">RJ640_019575</name>
</gene>
<dbReference type="GO" id="GO:0006355">
    <property type="term" value="P:regulation of DNA-templated transcription"/>
    <property type="evidence" value="ECO:0007669"/>
    <property type="project" value="InterPro"/>
</dbReference>
<protein>
    <recommendedName>
        <fullName evidence="5">NAC domain-containing protein</fullName>
    </recommendedName>
</protein>
<dbReference type="Pfam" id="PF02365">
    <property type="entry name" value="NAM"/>
    <property type="match status" value="1"/>
</dbReference>
<evidence type="ECO:0000256" key="4">
    <source>
        <dbReference type="ARBA" id="ARBA00023242"/>
    </source>
</evidence>
<dbReference type="SUPFAM" id="SSF101941">
    <property type="entry name" value="NAC domain"/>
    <property type="match status" value="1"/>
</dbReference>
<dbReference type="PROSITE" id="PS51005">
    <property type="entry name" value="NAC"/>
    <property type="match status" value="1"/>
</dbReference>
<dbReference type="AlphaFoldDB" id="A0AA88UPC6"/>
<evidence type="ECO:0000256" key="2">
    <source>
        <dbReference type="ARBA" id="ARBA00023125"/>
    </source>
</evidence>
<keyword evidence="4" id="KW-0539">Nucleus</keyword>
<name>A0AA88UPC6_9ASTE</name>
<dbReference type="PANTHER" id="PTHR31744:SF4">
    <property type="entry name" value="NAC TRANSCRIPTION FACTOR"/>
    <property type="match status" value="1"/>
</dbReference>
<evidence type="ECO:0000313" key="6">
    <source>
        <dbReference type="EMBL" id="KAK2989476.1"/>
    </source>
</evidence>
<keyword evidence="1" id="KW-0805">Transcription regulation</keyword>